<dbReference type="AlphaFoldDB" id="A0AAE0TC21"/>
<evidence type="ECO:0000313" key="4">
    <source>
        <dbReference type="Proteomes" id="UP001195483"/>
    </source>
</evidence>
<evidence type="ECO:0000256" key="1">
    <source>
        <dbReference type="SAM" id="Coils"/>
    </source>
</evidence>
<proteinExistence type="predicted"/>
<gene>
    <name evidence="3" type="ORF">CHS0354_026312</name>
</gene>
<reference evidence="3" key="3">
    <citation type="submission" date="2023-05" db="EMBL/GenBank/DDBJ databases">
        <authorList>
            <person name="Smith C.H."/>
        </authorList>
    </citation>
    <scope>NUCLEOTIDE SEQUENCE</scope>
    <source>
        <strain evidence="3">CHS0354</strain>
        <tissue evidence="3">Mantle</tissue>
    </source>
</reference>
<feature type="coiled-coil region" evidence="1">
    <location>
        <begin position="134"/>
        <end position="171"/>
    </location>
</feature>
<protein>
    <submittedName>
        <fullName evidence="3">Uncharacterized protein</fullName>
    </submittedName>
</protein>
<evidence type="ECO:0000313" key="3">
    <source>
        <dbReference type="EMBL" id="KAK3607105.1"/>
    </source>
</evidence>
<feature type="region of interest" description="Disordered" evidence="2">
    <location>
        <begin position="1"/>
        <end position="42"/>
    </location>
</feature>
<dbReference type="EMBL" id="JAEAOA010001574">
    <property type="protein sequence ID" value="KAK3607105.1"/>
    <property type="molecule type" value="Genomic_DNA"/>
</dbReference>
<sequence>MIVGGEGSEVTPSAKKNKITDTGRRPRSSRDQTTEQSKQSLKLEKDLELIASAWRDMTEKERKVKDFEEEKRELQEELRSKELILMKLKDKRDSLRLQREVNARMFNTTERTEKALVEKTKEYDDIPRCIHLKYTKFEKDKKDLETKHDKLKQMNRKTLQAKQTLEELKTALEYEVSRLRYEMYRLKQKSKNLEIFYIQQIEDGSSTIQNQALIIQQLNEEMKRLTNRLSTISSDRLTHENVTIANLSDPDRPTKLSEVYLELYDNEWTDAFEELTSKDKLSEKRAIEFLLQILLVL</sequence>
<reference evidence="3" key="2">
    <citation type="journal article" date="2021" name="Genome Biol. Evol.">
        <title>Developing a high-quality reference genome for a parasitic bivalve with doubly uniparental inheritance (Bivalvia: Unionida).</title>
        <authorList>
            <person name="Smith C.H."/>
        </authorList>
    </citation>
    <scope>NUCLEOTIDE SEQUENCE</scope>
    <source>
        <strain evidence="3">CHS0354</strain>
        <tissue evidence="3">Mantle</tissue>
    </source>
</reference>
<reference evidence="3" key="1">
    <citation type="journal article" date="2021" name="Genome Biol. Evol.">
        <title>A High-Quality Reference Genome for a Parasitic Bivalve with Doubly Uniparental Inheritance (Bivalvia: Unionida).</title>
        <authorList>
            <person name="Smith C.H."/>
        </authorList>
    </citation>
    <scope>NUCLEOTIDE SEQUENCE</scope>
    <source>
        <strain evidence="3">CHS0354</strain>
    </source>
</reference>
<accession>A0AAE0TC21</accession>
<name>A0AAE0TC21_9BIVA</name>
<comment type="caution">
    <text evidence="3">The sequence shown here is derived from an EMBL/GenBank/DDBJ whole genome shotgun (WGS) entry which is preliminary data.</text>
</comment>
<feature type="coiled-coil region" evidence="1">
    <location>
        <begin position="57"/>
        <end position="91"/>
    </location>
</feature>
<keyword evidence="1" id="KW-0175">Coiled coil</keyword>
<keyword evidence="4" id="KW-1185">Reference proteome</keyword>
<dbReference type="Proteomes" id="UP001195483">
    <property type="component" value="Unassembled WGS sequence"/>
</dbReference>
<feature type="compositionally biased region" description="Basic and acidic residues" evidence="2">
    <location>
        <begin position="18"/>
        <end position="33"/>
    </location>
</feature>
<evidence type="ECO:0000256" key="2">
    <source>
        <dbReference type="SAM" id="MobiDB-lite"/>
    </source>
</evidence>
<organism evidence="3 4">
    <name type="scientific">Potamilus streckersoni</name>
    <dbReference type="NCBI Taxonomy" id="2493646"/>
    <lineage>
        <taxon>Eukaryota</taxon>
        <taxon>Metazoa</taxon>
        <taxon>Spiralia</taxon>
        <taxon>Lophotrochozoa</taxon>
        <taxon>Mollusca</taxon>
        <taxon>Bivalvia</taxon>
        <taxon>Autobranchia</taxon>
        <taxon>Heteroconchia</taxon>
        <taxon>Palaeoheterodonta</taxon>
        <taxon>Unionida</taxon>
        <taxon>Unionoidea</taxon>
        <taxon>Unionidae</taxon>
        <taxon>Ambleminae</taxon>
        <taxon>Lampsilini</taxon>
        <taxon>Potamilus</taxon>
    </lineage>
</organism>
<feature type="coiled-coil region" evidence="1">
    <location>
        <begin position="208"/>
        <end position="235"/>
    </location>
</feature>